<dbReference type="SUPFAM" id="SSF48065">
    <property type="entry name" value="DBL homology domain (DH-domain)"/>
    <property type="match status" value="1"/>
</dbReference>
<dbReference type="CDD" id="cd07589">
    <property type="entry name" value="BAR_DNMBP"/>
    <property type="match status" value="1"/>
</dbReference>
<dbReference type="SMART" id="SM00325">
    <property type="entry name" value="RhoGEF"/>
    <property type="match status" value="1"/>
</dbReference>
<feature type="domain" description="DH" evidence="18">
    <location>
        <begin position="401"/>
        <end position="584"/>
    </location>
</feature>
<evidence type="ECO:0000259" key="19">
    <source>
        <dbReference type="PROSITE" id="PS51021"/>
    </source>
</evidence>
<dbReference type="GO" id="GO:0060271">
    <property type="term" value="P:cilium assembly"/>
    <property type="evidence" value="ECO:0007669"/>
    <property type="project" value="TreeGrafter"/>
</dbReference>
<dbReference type="InterPro" id="IPR004148">
    <property type="entry name" value="BAR_dom"/>
</dbReference>
<evidence type="ECO:0000256" key="8">
    <source>
        <dbReference type="ARBA" id="ARBA00022949"/>
    </source>
</evidence>
<keyword evidence="9" id="KW-0770">Synapse</keyword>
<dbReference type="GO" id="GO:0005085">
    <property type="term" value="F:guanyl-nucleotide exchange factor activity"/>
    <property type="evidence" value="ECO:0007669"/>
    <property type="project" value="UniProtKB-KW"/>
</dbReference>
<feature type="region of interest" description="Disordered" evidence="16">
    <location>
        <begin position="967"/>
        <end position="999"/>
    </location>
</feature>
<dbReference type="Pfam" id="PF03114">
    <property type="entry name" value="BAR"/>
    <property type="match status" value="1"/>
</dbReference>
<feature type="compositionally biased region" description="Polar residues" evidence="16">
    <location>
        <begin position="375"/>
        <end position="393"/>
    </location>
</feature>
<evidence type="ECO:0000256" key="13">
    <source>
        <dbReference type="ARBA" id="ARBA00032587"/>
    </source>
</evidence>
<keyword evidence="21" id="KW-1185">Reference proteome</keyword>
<dbReference type="AlphaFoldDB" id="A0A8C3V0R9"/>
<comment type="subcellular location">
    <subcellularLocation>
        <location evidence="2">Cell junction</location>
    </subcellularLocation>
    <subcellularLocation>
        <location evidence="1">Cytoplasm</location>
        <location evidence="1">Cytoskeleton</location>
    </subcellularLocation>
    <subcellularLocation>
        <location evidence="3">Golgi apparatus</location>
        <location evidence="3">Golgi stack</location>
    </subcellularLocation>
    <subcellularLocation>
        <location evidence="14">Synapse</location>
    </subcellularLocation>
</comment>
<feature type="region of interest" description="Disordered" evidence="16">
    <location>
        <begin position="293"/>
        <end position="323"/>
    </location>
</feature>
<sequence>MEDPRREPRLLSWEYEDCCAVRREDVAGCNNRPRVTRRPYPGSRGADSGWDSSRRREDISVDQQSRNEGYGGSWKGDMQYMDCRRADNVWEDKRQHIEDRNYEVYERDSVQYRNCSSEIRGGRNREDRVPGQYRERGRQYGEDRGLGGCREGGRWNQDNRDPRDYSEDGRRYRKKELWHRQERDSGEYRERRRQYREDGGSQVYREGEKWYRDDESPRTYREQERPHVGIRDQVEEEDVEQHRRPKGHVMGHSSPDRGCEVAAFSVRPSGEGSVPLGSGTCYTQFETRGVDSHGCGELEGEAPGPGMPAKSSSGAEQSRVRTGRPDWSQVWEQEAEEANRAGSVLQRNSFYRRTAPSALRHSEFVQTRKKKQEMTLLSSQTPSLEPSSATTESAEQRMLEKRAKVIEELLQTERDYIRDLEMCVERIMVPLQQAQMQNIDFEGLFGNIHMVINFSKQLLSTLEASDAIGPVFLTQRAELESVYRVYCQNHDEAIALLETYEKDEKLQKLLLDLLDSLRSLYSEWGCTNYINLGSFLIKPVQRVMRYPLLLMELLSATPEAHPDKAPLTAAVLAVKEINVNINEYKRRKDLVLKYRKGDEDSLMEKISKLNFHSIIKKSNRVSSHLKHLTGFAPQLKDEAFEETEKNFRMQERLIKSFIRDLSLYLQHVRESACMKALAAGSMWDLCTEKGSGDLDQFQKVNRLISDQLFSSFKERTERLVSSPLSQLLSMFAGPHKLVQKRFDKLLDFHNCTERAEKLKDKRTLEELQSARNNYEALNAQLLDELPKFLRFAKELFASCVRGYAEAHCDFVRLALEELRPLLSLLKVSGREGNLIAIFQDEHSRVLQQLQAFTFFPESQAAPRKTFERKSMERQSARRQPLVGLPTYLLQSDDVRAALLARYPPESLFQAERNFNAAQDLDVSLLEGDIVGVIKKKDPMGSQNRWLIDNGVTKGFVYSSFLKPYNPRRSQSDVSVGSHSSNESEHSSSSPHSNATLTFNPSGAAVTFTQKPLQDSVSPADVYQSSQPPLEVDSACLPQLGSGDRTAPLAGTGRSQHRYSRPELGSSPSSRNGHPTKAHLRSVPSVEDRDSGLENSESEGNQVYYALYTFKGRNTNELSVSANQRLRILQFEDITGNQEWWLAEAHGKQGYVPSSYIRKTEYT</sequence>
<dbReference type="Ensembl" id="ENSCUST00005021661.1">
    <property type="protein sequence ID" value="ENSCUSP00005020895.1"/>
    <property type="gene ID" value="ENSCUSG00005012742.1"/>
</dbReference>
<dbReference type="Pfam" id="PF14604">
    <property type="entry name" value="SH3_9"/>
    <property type="match status" value="1"/>
</dbReference>
<feature type="region of interest" description="Disordered" evidence="16">
    <location>
        <begin position="1016"/>
        <end position="1096"/>
    </location>
</feature>
<evidence type="ECO:0000256" key="2">
    <source>
        <dbReference type="ARBA" id="ARBA00004282"/>
    </source>
</evidence>
<accession>A0A8C3V0R9</accession>
<dbReference type="InterPro" id="IPR001331">
    <property type="entry name" value="GDS_CDC24_CS"/>
</dbReference>
<gene>
    <name evidence="20" type="primary">DNMBP</name>
</gene>
<name>A0A8C3V0R9_CATUS</name>
<keyword evidence="7" id="KW-0344">Guanine-nucleotide releasing factor</keyword>
<feature type="domain" description="BAR" evidence="19">
    <location>
        <begin position="625"/>
        <end position="834"/>
    </location>
</feature>
<evidence type="ECO:0000256" key="10">
    <source>
        <dbReference type="ARBA" id="ARBA00023034"/>
    </source>
</evidence>
<feature type="compositionally biased region" description="Polar residues" evidence="16">
    <location>
        <begin position="1016"/>
        <end position="1027"/>
    </location>
</feature>
<dbReference type="InterPro" id="IPR000219">
    <property type="entry name" value="DH_dom"/>
</dbReference>
<feature type="domain" description="SH3" evidence="17">
    <location>
        <begin position="903"/>
        <end position="966"/>
    </location>
</feature>
<dbReference type="SUPFAM" id="SSF103657">
    <property type="entry name" value="BAR/IMD domain-like"/>
    <property type="match status" value="1"/>
</dbReference>
<dbReference type="CDD" id="cd11798">
    <property type="entry name" value="SH3_DNMBP_C1"/>
    <property type="match status" value="1"/>
</dbReference>
<keyword evidence="8" id="KW-0965">Cell junction</keyword>
<evidence type="ECO:0000256" key="11">
    <source>
        <dbReference type="ARBA" id="ARBA00023054"/>
    </source>
</evidence>
<dbReference type="FunFam" id="2.30.30.40:FF:000084">
    <property type="entry name" value="dynamin-binding protein isoform X1"/>
    <property type="match status" value="1"/>
</dbReference>
<dbReference type="SMART" id="SM00721">
    <property type="entry name" value="BAR"/>
    <property type="match status" value="1"/>
</dbReference>
<dbReference type="GO" id="GO:0045202">
    <property type="term" value="C:synapse"/>
    <property type="evidence" value="ECO:0007669"/>
    <property type="project" value="UniProtKB-SubCell"/>
</dbReference>
<evidence type="ECO:0000256" key="5">
    <source>
        <dbReference type="ARBA" id="ARBA00022443"/>
    </source>
</evidence>
<dbReference type="InterPro" id="IPR001452">
    <property type="entry name" value="SH3_domain"/>
</dbReference>
<organism evidence="20 21">
    <name type="scientific">Catharus ustulatus</name>
    <name type="common">Russet-backed thrush</name>
    <name type="synonym">Hylocichla ustulatus</name>
    <dbReference type="NCBI Taxonomy" id="91951"/>
    <lineage>
        <taxon>Eukaryota</taxon>
        <taxon>Metazoa</taxon>
        <taxon>Chordata</taxon>
        <taxon>Craniata</taxon>
        <taxon>Vertebrata</taxon>
        <taxon>Euteleostomi</taxon>
        <taxon>Archelosauria</taxon>
        <taxon>Archosauria</taxon>
        <taxon>Dinosauria</taxon>
        <taxon>Saurischia</taxon>
        <taxon>Theropoda</taxon>
        <taxon>Coelurosauria</taxon>
        <taxon>Aves</taxon>
        <taxon>Neognathae</taxon>
        <taxon>Neoaves</taxon>
        <taxon>Telluraves</taxon>
        <taxon>Australaves</taxon>
        <taxon>Passeriformes</taxon>
        <taxon>Turdidae</taxon>
        <taxon>Catharus</taxon>
    </lineage>
</organism>
<dbReference type="CTD" id="23268"/>
<feature type="region of interest" description="Disordered" evidence="16">
    <location>
        <begin position="30"/>
        <end position="73"/>
    </location>
</feature>
<dbReference type="CDD" id="cd12141">
    <property type="entry name" value="SH3_DNMBP_C2"/>
    <property type="match status" value="1"/>
</dbReference>
<dbReference type="FunFam" id="2.30.30.40:FF:000066">
    <property type="entry name" value="dynamin-binding protein isoform X1"/>
    <property type="match status" value="1"/>
</dbReference>
<keyword evidence="6" id="KW-0963">Cytoplasm</keyword>
<reference evidence="20" key="1">
    <citation type="submission" date="2020-10" db="EMBL/GenBank/DDBJ databases">
        <title>Catharus ustulatus (Swainson's thrush) genome, bCatUst1, primary haplotype v2.</title>
        <authorList>
            <person name="Delmore K."/>
            <person name="Vafadar M."/>
            <person name="Formenti G."/>
            <person name="Chow W."/>
            <person name="Pelan S."/>
            <person name="Howe K."/>
            <person name="Rhie A."/>
            <person name="Mountcastle J."/>
            <person name="Haase B."/>
            <person name="Fedrigo O."/>
            <person name="Jarvis E.D."/>
        </authorList>
    </citation>
    <scope>NUCLEOTIDE SEQUENCE [LARGE SCALE GENOMIC DNA]</scope>
</reference>
<keyword evidence="5 15" id="KW-0728">SH3 domain</keyword>
<dbReference type="Gene3D" id="2.30.30.40">
    <property type="entry name" value="SH3 Domains"/>
    <property type="match status" value="2"/>
</dbReference>
<dbReference type="InterPro" id="IPR035820">
    <property type="entry name" value="DNMBP_SH3_C1"/>
</dbReference>
<evidence type="ECO:0000259" key="18">
    <source>
        <dbReference type="PROSITE" id="PS50010"/>
    </source>
</evidence>
<evidence type="ECO:0000256" key="6">
    <source>
        <dbReference type="ARBA" id="ARBA00022490"/>
    </source>
</evidence>
<evidence type="ECO:0000256" key="7">
    <source>
        <dbReference type="ARBA" id="ARBA00022658"/>
    </source>
</evidence>
<dbReference type="GO" id="GO:0005795">
    <property type="term" value="C:Golgi stack"/>
    <property type="evidence" value="ECO:0007669"/>
    <property type="project" value="UniProtKB-SubCell"/>
</dbReference>
<evidence type="ECO:0000256" key="4">
    <source>
        <dbReference type="ARBA" id="ARBA00018186"/>
    </source>
</evidence>
<proteinExistence type="predicted"/>
<dbReference type="FunFam" id="1.20.900.10:FF:000023">
    <property type="entry name" value="dynamin-binding protein isoform X2"/>
    <property type="match status" value="1"/>
</dbReference>
<dbReference type="PROSITE" id="PS50002">
    <property type="entry name" value="SH3"/>
    <property type="match status" value="2"/>
</dbReference>
<evidence type="ECO:0000256" key="15">
    <source>
        <dbReference type="PROSITE-ProRule" id="PRU00192"/>
    </source>
</evidence>
<dbReference type="InterPro" id="IPR027267">
    <property type="entry name" value="AH/BAR_dom_sf"/>
</dbReference>
<dbReference type="Pfam" id="PF00621">
    <property type="entry name" value="RhoGEF"/>
    <property type="match status" value="1"/>
</dbReference>
<dbReference type="Proteomes" id="UP000694563">
    <property type="component" value="Chromosome 8"/>
</dbReference>
<evidence type="ECO:0000259" key="17">
    <source>
        <dbReference type="PROSITE" id="PS50002"/>
    </source>
</evidence>
<dbReference type="PROSITE" id="PS00741">
    <property type="entry name" value="DH_1"/>
    <property type="match status" value="1"/>
</dbReference>
<dbReference type="CDD" id="cd00160">
    <property type="entry name" value="RhoGEF"/>
    <property type="match status" value="1"/>
</dbReference>
<feature type="region of interest" description="Disordered" evidence="16">
    <location>
        <begin position="370"/>
        <end position="394"/>
    </location>
</feature>
<dbReference type="GO" id="GO:0005856">
    <property type="term" value="C:cytoskeleton"/>
    <property type="evidence" value="ECO:0007669"/>
    <property type="project" value="UniProtKB-SubCell"/>
</dbReference>
<evidence type="ECO:0000256" key="1">
    <source>
        <dbReference type="ARBA" id="ARBA00004245"/>
    </source>
</evidence>
<dbReference type="Gene3D" id="1.20.1270.60">
    <property type="entry name" value="Arfaptin homology (AH) domain/BAR domain"/>
    <property type="match status" value="1"/>
</dbReference>
<evidence type="ECO:0000256" key="9">
    <source>
        <dbReference type="ARBA" id="ARBA00023018"/>
    </source>
</evidence>
<dbReference type="PANTHER" id="PTHR22834">
    <property type="entry name" value="NUCLEAR FUSION PROTEIN FUS2"/>
    <property type="match status" value="1"/>
</dbReference>
<reference evidence="20" key="3">
    <citation type="submission" date="2025-09" db="UniProtKB">
        <authorList>
            <consortium name="Ensembl"/>
        </authorList>
    </citation>
    <scope>IDENTIFICATION</scope>
</reference>
<dbReference type="FunFam" id="1.20.1270.60:FF:000027">
    <property type="entry name" value="dynamin-binding protein isoform X1"/>
    <property type="match status" value="1"/>
</dbReference>
<feature type="region of interest" description="Disordered" evidence="16">
    <location>
        <begin position="118"/>
        <end position="169"/>
    </location>
</feature>
<keyword evidence="12" id="KW-0206">Cytoskeleton</keyword>
<reference evidence="20" key="2">
    <citation type="submission" date="2025-08" db="UniProtKB">
        <authorList>
            <consortium name="Ensembl"/>
        </authorList>
    </citation>
    <scope>IDENTIFICATION</scope>
</reference>
<dbReference type="PROSITE" id="PS50010">
    <property type="entry name" value="DH_2"/>
    <property type="match status" value="1"/>
</dbReference>
<dbReference type="GO" id="GO:0035556">
    <property type="term" value="P:intracellular signal transduction"/>
    <property type="evidence" value="ECO:0007669"/>
    <property type="project" value="InterPro"/>
</dbReference>
<dbReference type="PANTHER" id="PTHR22834:SF19">
    <property type="entry name" value="DYNAMIN-BINDING PROTEIN"/>
    <property type="match status" value="1"/>
</dbReference>
<evidence type="ECO:0000256" key="16">
    <source>
        <dbReference type="SAM" id="MobiDB-lite"/>
    </source>
</evidence>
<keyword evidence="10" id="KW-0333">Golgi apparatus</keyword>
<dbReference type="SUPFAM" id="SSF50044">
    <property type="entry name" value="SH3-domain"/>
    <property type="match status" value="2"/>
</dbReference>
<dbReference type="GO" id="GO:0070161">
    <property type="term" value="C:anchoring junction"/>
    <property type="evidence" value="ECO:0007669"/>
    <property type="project" value="UniProtKB-SubCell"/>
</dbReference>
<protein>
    <recommendedName>
        <fullName evidence="4">Dynamin-binding protein</fullName>
    </recommendedName>
    <alternativeName>
        <fullName evidence="13">Scaffold protein Tuba</fullName>
    </alternativeName>
</protein>
<dbReference type="InterPro" id="IPR036028">
    <property type="entry name" value="SH3-like_dom_sf"/>
</dbReference>
<dbReference type="SMART" id="SM00326">
    <property type="entry name" value="SH3"/>
    <property type="match status" value="2"/>
</dbReference>
<feature type="region of interest" description="Disordered" evidence="16">
    <location>
        <begin position="206"/>
        <end position="257"/>
    </location>
</feature>
<keyword evidence="11" id="KW-0175">Coiled coil</keyword>
<feature type="compositionally biased region" description="Basic and acidic residues" evidence="16">
    <location>
        <begin position="206"/>
        <end position="233"/>
    </location>
</feature>
<evidence type="ECO:0000256" key="3">
    <source>
        <dbReference type="ARBA" id="ARBA00004348"/>
    </source>
</evidence>
<dbReference type="PROSITE" id="PS51021">
    <property type="entry name" value="BAR"/>
    <property type="match status" value="1"/>
</dbReference>
<evidence type="ECO:0000313" key="21">
    <source>
        <dbReference type="Proteomes" id="UP000694563"/>
    </source>
</evidence>
<feature type="compositionally biased region" description="Basic and acidic residues" evidence="16">
    <location>
        <begin position="120"/>
        <end position="169"/>
    </location>
</feature>
<feature type="compositionally biased region" description="Low complexity" evidence="16">
    <location>
        <begin position="971"/>
        <end position="992"/>
    </location>
</feature>
<evidence type="ECO:0000313" key="20">
    <source>
        <dbReference type="Ensembl" id="ENSCUSP00005020895.1"/>
    </source>
</evidence>
<feature type="domain" description="SH3" evidence="17">
    <location>
        <begin position="1098"/>
        <end position="1161"/>
    </location>
</feature>
<dbReference type="InterPro" id="IPR035899">
    <property type="entry name" value="DBL_dom_sf"/>
</dbReference>
<dbReference type="Gene3D" id="1.20.900.10">
    <property type="entry name" value="Dbl homology (DH) domain"/>
    <property type="match status" value="1"/>
</dbReference>
<evidence type="ECO:0000256" key="12">
    <source>
        <dbReference type="ARBA" id="ARBA00023212"/>
    </source>
</evidence>
<dbReference type="InterPro" id="IPR051492">
    <property type="entry name" value="Dynamin-Rho_GEF"/>
</dbReference>
<evidence type="ECO:0000256" key="14">
    <source>
        <dbReference type="ARBA" id="ARBA00034103"/>
    </source>
</evidence>